<dbReference type="SUPFAM" id="SSF53955">
    <property type="entry name" value="Lysozyme-like"/>
    <property type="match status" value="1"/>
</dbReference>
<evidence type="ECO:0000259" key="1">
    <source>
        <dbReference type="Pfam" id="PF01471"/>
    </source>
</evidence>
<dbReference type="Gene3D" id="1.10.530.10">
    <property type="match status" value="1"/>
</dbReference>
<keyword evidence="3" id="KW-1185">Reference proteome</keyword>
<evidence type="ECO:0000313" key="3">
    <source>
        <dbReference type="Proteomes" id="UP000248259"/>
    </source>
</evidence>
<dbReference type="InterPro" id="IPR036366">
    <property type="entry name" value="PGBDSf"/>
</dbReference>
<dbReference type="Pfam" id="PF01471">
    <property type="entry name" value="PG_binding_1"/>
    <property type="match status" value="1"/>
</dbReference>
<organism evidence="2 3">
    <name type="scientific">Parazoarcus communis SWub3 = DSM 12120</name>
    <dbReference type="NCBI Taxonomy" id="1121029"/>
    <lineage>
        <taxon>Bacteria</taxon>
        <taxon>Pseudomonadati</taxon>
        <taxon>Pseudomonadota</taxon>
        <taxon>Betaproteobacteria</taxon>
        <taxon>Rhodocyclales</taxon>
        <taxon>Zoogloeaceae</taxon>
        <taxon>Parazoarcus</taxon>
    </lineage>
</organism>
<dbReference type="Proteomes" id="UP000248259">
    <property type="component" value="Unassembled WGS sequence"/>
</dbReference>
<reference evidence="2 3" key="1">
    <citation type="submission" date="2018-06" db="EMBL/GenBank/DDBJ databases">
        <title>Azoarcus communis strain SWub3 genome.</title>
        <authorList>
            <person name="Zorraquino Salvo V."/>
            <person name="Toubiana D."/>
            <person name="Blumwald E."/>
        </authorList>
    </citation>
    <scope>NUCLEOTIDE SEQUENCE [LARGE SCALE GENOMIC DNA]</scope>
    <source>
        <strain evidence="2 3">SWub3</strain>
    </source>
</reference>
<dbReference type="SUPFAM" id="SSF47090">
    <property type="entry name" value="PGBD-like"/>
    <property type="match status" value="1"/>
</dbReference>
<gene>
    <name evidence="2" type="ORF">DNK49_20535</name>
</gene>
<name>A0A323UU05_9RHOO</name>
<dbReference type="OrthoDB" id="1242806at2"/>
<protein>
    <submittedName>
        <fullName evidence="2">Peptidoglycan-binding protein</fullName>
    </submittedName>
</protein>
<comment type="caution">
    <text evidence="2">The sequence shown here is derived from an EMBL/GenBank/DDBJ whole genome shotgun (WGS) entry which is preliminary data.</text>
</comment>
<sequence>MAMLKRGMKGAAVKRLQKQLKARGFDPGLVDGDFGGGTEAALIAFQLSEGLVSDGIAGPRSLAALELAKPADIWPDVLPGVSVQAVSQMFPFTPIGNIIENLPPVTTALSEYGLTDKPMVLMAMATIRAETESFKPVAEGLSRYNTSPRGHPFDLYDNRRDLGNRGAPDGERFRGRGYIQLTGRFNYQRYSEQLGLGQGLIDNPELASDPLIAGRLLAAFLKDKEVQVKRALLEGDLRHARRLVNGGSHGLDRFSDAFRRGESVIPDMMT</sequence>
<feature type="domain" description="Peptidoglycan binding-like" evidence="1">
    <location>
        <begin position="10"/>
        <end position="65"/>
    </location>
</feature>
<dbReference type="InterPro" id="IPR023346">
    <property type="entry name" value="Lysozyme-like_dom_sf"/>
</dbReference>
<accession>A0A323UU05</accession>
<dbReference type="InterPro" id="IPR002477">
    <property type="entry name" value="Peptidoglycan-bd-like"/>
</dbReference>
<dbReference type="RefSeq" id="WP_110529239.1">
    <property type="nucleotide sequence ID" value="NZ_QKOE01000024.1"/>
</dbReference>
<proteinExistence type="predicted"/>
<dbReference type="InterPro" id="IPR036365">
    <property type="entry name" value="PGBD-like_sf"/>
</dbReference>
<dbReference type="AlphaFoldDB" id="A0A323UU05"/>
<dbReference type="EMBL" id="QKOE01000024">
    <property type="protein sequence ID" value="PZA14686.1"/>
    <property type="molecule type" value="Genomic_DNA"/>
</dbReference>
<dbReference type="Gene3D" id="1.10.101.10">
    <property type="entry name" value="PGBD-like superfamily/PGBD"/>
    <property type="match status" value="1"/>
</dbReference>
<evidence type="ECO:0000313" key="2">
    <source>
        <dbReference type="EMBL" id="PZA14686.1"/>
    </source>
</evidence>